<gene>
    <name evidence="2" type="ORF">BN1708_012654</name>
    <name evidence="1" type="ORF">BN1723_010575</name>
</gene>
<keyword evidence="3" id="KW-1185">Reference proteome</keyword>
<protein>
    <submittedName>
        <fullName evidence="1">Uncharacterized protein</fullName>
    </submittedName>
</protein>
<evidence type="ECO:0000313" key="4">
    <source>
        <dbReference type="Proteomes" id="UP000045706"/>
    </source>
</evidence>
<dbReference type="EMBL" id="CVQI01005669">
    <property type="protein sequence ID" value="CRK15200.1"/>
    <property type="molecule type" value="Genomic_DNA"/>
</dbReference>
<dbReference type="EMBL" id="CVQH01010779">
    <property type="protein sequence ID" value="CRK19497.1"/>
    <property type="molecule type" value="Genomic_DNA"/>
</dbReference>
<dbReference type="Proteomes" id="UP000045706">
    <property type="component" value="Unassembled WGS sequence"/>
</dbReference>
<evidence type="ECO:0000313" key="2">
    <source>
        <dbReference type="EMBL" id="CRK19497.1"/>
    </source>
</evidence>
<evidence type="ECO:0000313" key="3">
    <source>
        <dbReference type="Proteomes" id="UP000044602"/>
    </source>
</evidence>
<dbReference type="AlphaFoldDB" id="A0A0G4L0K0"/>
<name>A0A0G4L0K0_VERLO</name>
<dbReference type="Proteomes" id="UP000044602">
    <property type="component" value="Unassembled WGS sequence"/>
</dbReference>
<reference evidence="3 4" key="1">
    <citation type="submission" date="2015-05" db="EMBL/GenBank/DDBJ databases">
        <authorList>
            <person name="Fogelqvist Johan"/>
        </authorList>
    </citation>
    <scope>NUCLEOTIDE SEQUENCE [LARGE SCALE GENOMIC DNA]</scope>
    <source>
        <strain evidence="2">VL1</strain>
        <strain evidence="1">VL2</strain>
    </source>
</reference>
<proteinExistence type="predicted"/>
<organism evidence="1 4">
    <name type="scientific">Verticillium longisporum</name>
    <name type="common">Verticillium dahliae var. longisporum</name>
    <dbReference type="NCBI Taxonomy" id="100787"/>
    <lineage>
        <taxon>Eukaryota</taxon>
        <taxon>Fungi</taxon>
        <taxon>Dikarya</taxon>
        <taxon>Ascomycota</taxon>
        <taxon>Pezizomycotina</taxon>
        <taxon>Sordariomycetes</taxon>
        <taxon>Hypocreomycetidae</taxon>
        <taxon>Glomerellales</taxon>
        <taxon>Plectosphaerellaceae</taxon>
        <taxon>Verticillium</taxon>
    </lineage>
</organism>
<accession>A0A0G4L0K0</accession>
<sequence>MSWPDQRGVPPRLPEASSRKIARGCGMFTIDFPEKQASAHVMTLVASSEDDAGDQWGRDKQHQLAIMSHAIGFYAGTAQLRQLPFVEGIVRKDRELAWRLWNRPTMVCLDPSRREAIKRYQIGPRLTAPAMARVCSTS</sequence>
<evidence type="ECO:0000313" key="1">
    <source>
        <dbReference type="EMBL" id="CRK15200.1"/>
    </source>
</evidence>